<dbReference type="EMBL" id="DF158068">
    <property type="protein sequence ID" value="GAB69884.1"/>
    <property type="molecule type" value="Genomic_DNA"/>
</dbReference>
<dbReference type="GeneID" id="14696426"/>
<organism evidence="1 2">
    <name type="scientific">Plasmodium cynomolgi (strain B)</name>
    <dbReference type="NCBI Taxonomy" id="1120755"/>
    <lineage>
        <taxon>Eukaryota</taxon>
        <taxon>Sar</taxon>
        <taxon>Alveolata</taxon>
        <taxon>Apicomplexa</taxon>
        <taxon>Aconoidasida</taxon>
        <taxon>Haemosporida</taxon>
        <taxon>Plasmodiidae</taxon>
        <taxon>Plasmodium</taxon>
        <taxon>Plasmodium (Plasmodium)</taxon>
    </lineage>
</organism>
<evidence type="ECO:0000313" key="2">
    <source>
        <dbReference type="Proteomes" id="UP000006319"/>
    </source>
</evidence>
<reference evidence="1 2" key="1">
    <citation type="journal article" date="2012" name="Nat. Genet.">
        <title>Plasmodium cynomolgi genome sequences provide insight into Plasmodium vivax and the monkey malaria clade.</title>
        <authorList>
            <person name="Tachibana S."/>
            <person name="Sullivan S.A."/>
            <person name="Kawai S."/>
            <person name="Nakamura S."/>
            <person name="Kim H.R."/>
            <person name="Goto N."/>
            <person name="Arisue N."/>
            <person name="Palacpac N.M.Q."/>
            <person name="Honma H."/>
            <person name="Yagi M."/>
            <person name="Tougan T."/>
            <person name="Katakai Y."/>
            <person name="Kaneko O."/>
            <person name="Mita T."/>
            <person name="Kita K."/>
            <person name="Yasutomi Y."/>
            <person name="Sutton P.L."/>
            <person name="Shakhbatyan R."/>
            <person name="Horii T."/>
            <person name="Yasunaga T."/>
            <person name="Barnwell J.W."/>
            <person name="Escalante A.A."/>
            <person name="Carlton J.M."/>
            <person name="Tanabe K."/>
        </authorList>
    </citation>
    <scope>NUCLEOTIDE SEQUENCE [LARGE SCALE GENOMIC DNA]</scope>
    <source>
        <strain evidence="1 2">B</strain>
    </source>
</reference>
<dbReference type="VEuPathDB" id="PlasmoDB:PCYB_006330"/>
<sequence length="236" mass="28739">MKLVRNLGCYNYNDDYYNLRKYRCPILYYWIYKSVEERKINTELITEIFNDSYSRRCTYNRKAYCYYYHYYYDKFEEPMNMIFLEIFQNNINTVLNMLNNQEDIMNDKLQRYICKCINIYYKMNETYCVKNPNNNNNNNQMSNLTCSILRSFKQTYDSYLLGEIYHEKYAIPFLEDAGKVYSDQCLLPDKEIELIKINRERIKAFLSSKKYPSKKTYTFLQPEYDIIKNTASDSPS</sequence>
<dbReference type="PhylomeDB" id="K6V0M2"/>
<keyword evidence="2" id="KW-1185">Reference proteome</keyword>
<gene>
    <name evidence="1" type="ORF">PCYB_006330</name>
</gene>
<protein>
    <recommendedName>
        <fullName evidence="3">CYIR protein</fullName>
    </recommendedName>
</protein>
<proteinExistence type="predicted"/>
<dbReference type="RefSeq" id="XP_004228102.1">
    <property type="nucleotide sequence ID" value="XM_004228054.1"/>
</dbReference>
<name>K6V0M2_PLACD</name>
<dbReference type="AlphaFoldDB" id="K6V0M2"/>
<evidence type="ECO:0000313" key="1">
    <source>
        <dbReference type="EMBL" id="GAB69884.1"/>
    </source>
</evidence>
<evidence type="ECO:0008006" key="3">
    <source>
        <dbReference type="Google" id="ProtNLM"/>
    </source>
</evidence>
<accession>K6V0M2</accession>
<feature type="non-terminal residue" evidence="1">
    <location>
        <position position="236"/>
    </location>
</feature>
<dbReference type="OrthoDB" id="389114at2759"/>
<dbReference type="Proteomes" id="UP000006319">
    <property type="component" value="Unassembled WGS sequence"/>
</dbReference>
<dbReference type="KEGG" id="pcy:PCYB_006330"/>